<evidence type="ECO:0000313" key="2">
    <source>
        <dbReference type="Proteomes" id="UP001596470"/>
    </source>
</evidence>
<evidence type="ECO:0000313" key="1">
    <source>
        <dbReference type="EMBL" id="MFC6960494.1"/>
    </source>
</evidence>
<gene>
    <name evidence="1" type="ORF">ACFQS3_25175</name>
</gene>
<comment type="caution">
    <text evidence="1">The sequence shown here is derived from an EMBL/GenBank/DDBJ whole genome shotgun (WGS) entry which is preliminary data.</text>
</comment>
<name>A0ABW2DHU2_9ACTN</name>
<reference evidence="2" key="1">
    <citation type="journal article" date="2019" name="Int. J. Syst. Evol. Microbiol.">
        <title>The Global Catalogue of Microorganisms (GCM) 10K type strain sequencing project: providing services to taxonomists for standard genome sequencing and annotation.</title>
        <authorList>
            <consortium name="The Broad Institute Genomics Platform"/>
            <consortium name="The Broad Institute Genome Sequencing Center for Infectious Disease"/>
            <person name="Wu L."/>
            <person name="Ma J."/>
        </authorList>
    </citation>
    <scope>NUCLEOTIDE SEQUENCE [LARGE SCALE GENOMIC DNA]</scope>
    <source>
        <strain evidence="2">KACC 12634</strain>
    </source>
</reference>
<keyword evidence="2" id="KW-1185">Reference proteome</keyword>
<dbReference type="Proteomes" id="UP001596470">
    <property type="component" value="Unassembled WGS sequence"/>
</dbReference>
<proteinExistence type="predicted"/>
<dbReference type="EMBL" id="JBHSYS010000006">
    <property type="protein sequence ID" value="MFC6960494.1"/>
    <property type="molecule type" value="Genomic_DNA"/>
</dbReference>
<accession>A0ABW2DHU2</accession>
<sequence length="42" mass="4709">MSAVRAWFVRLRMALGGCRSRREEFAVFHGGEGAGSEFGSWF</sequence>
<organism evidence="1 2">
    <name type="scientific">Glycomyces mayteni</name>
    <dbReference type="NCBI Taxonomy" id="543887"/>
    <lineage>
        <taxon>Bacteria</taxon>
        <taxon>Bacillati</taxon>
        <taxon>Actinomycetota</taxon>
        <taxon>Actinomycetes</taxon>
        <taxon>Glycomycetales</taxon>
        <taxon>Glycomycetaceae</taxon>
        <taxon>Glycomyces</taxon>
    </lineage>
</organism>
<protein>
    <submittedName>
        <fullName evidence="1">Uncharacterized protein</fullName>
    </submittedName>
</protein>
<dbReference type="RefSeq" id="WP_382356981.1">
    <property type="nucleotide sequence ID" value="NZ_JBHMBP010000006.1"/>
</dbReference>